<protein>
    <submittedName>
        <fullName evidence="1">Uncharacterized protein</fullName>
    </submittedName>
</protein>
<gene>
    <name evidence="1" type="ORF">ROR02_27140</name>
</gene>
<comment type="caution">
    <text evidence="1">The sequence shown here is derived from an EMBL/GenBank/DDBJ whole genome shotgun (WGS) entry which is preliminary data.</text>
</comment>
<dbReference type="RefSeq" id="WP_147164610.1">
    <property type="nucleotide sequence ID" value="NZ_BJZO01000090.1"/>
</dbReference>
<accession>A0A512HAU4</accession>
<organism evidence="1 2">
    <name type="scientific">Pararhodospirillum oryzae</name>
    <dbReference type="NCBI Taxonomy" id="478448"/>
    <lineage>
        <taxon>Bacteria</taxon>
        <taxon>Pseudomonadati</taxon>
        <taxon>Pseudomonadota</taxon>
        <taxon>Alphaproteobacteria</taxon>
        <taxon>Rhodospirillales</taxon>
        <taxon>Rhodospirillaceae</taxon>
        <taxon>Pararhodospirillum</taxon>
    </lineage>
</organism>
<evidence type="ECO:0000313" key="1">
    <source>
        <dbReference type="EMBL" id="GEO82583.1"/>
    </source>
</evidence>
<dbReference type="EMBL" id="BJZO01000090">
    <property type="protein sequence ID" value="GEO82583.1"/>
    <property type="molecule type" value="Genomic_DNA"/>
</dbReference>
<evidence type="ECO:0000313" key="2">
    <source>
        <dbReference type="Proteomes" id="UP000321567"/>
    </source>
</evidence>
<name>A0A512HAU4_9PROT</name>
<dbReference type="OrthoDB" id="8433167at2"/>
<dbReference type="AlphaFoldDB" id="A0A512HAU4"/>
<sequence>MIVEERKLTPIEDSDMDSLFVLPLDIIPLETPALKRARMIKNARLRSVIEMFGDIETGSGQIEVTGLPKLFGWDPEQGVHPDMVMLSKLATLESYDVYSLRILLREAGIPIGNQEALKLSDEKSQQLTSYMTKFTYPLIMQIYGDDNLVINSFEDVVKLFRDPDVKKAKQRLQQMADKLGIGIQDVPKFLEDYGDIFLSLSYYRNCLDQLAPLLENFISSMYQLRNNYQLRQDPNLLNTLTMMESTMNELSAGITGRFENFDRSTKSMWDDLTADRFHKVKALIEAYHTTIGGVLCGLTVKMNAWIRLFPKENSGGPIKRAEFIMSEMRQGLDNIKRIDDSAPMLAALG</sequence>
<reference evidence="1 2" key="1">
    <citation type="submission" date="2019-07" db="EMBL/GenBank/DDBJ databases">
        <title>Whole genome shotgun sequence of Rhodospirillum oryzae NBRC 107573.</title>
        <authorList>
            <person name="Hosoyama A."/>
            <person name="Uohara A."/>
            <person name="Ohji S."/>
            <person name="Ichikawa N."/>
        </authorList>
    </citation>
    <scope>NUCLEOTIDE SEQUENCE [LARGE SCALE GENOMIC DNA]</scope>
    <source>
        <strain evidence="1 2">NBRC 107573</strain>
    </source>
</reference>
<keyword evidence="2" id="KW-1185">Reference proteome</keyword>
<dbReference type="Proteomes" id="UP000321567">
    <property type="component" value="Unassembled WGS sequence"/>
</dbReference>
<proteinExistence type="predicted"/>